<name>A0A1V5MHM0_UNCT6</name>
<protein>
    <recommendedName>
        <fullName evidence="3">phospholipase D</fullName>
        <ecNumber evidence="3">3.1.4.4</ecNumber>
    </recommendedName>
</protein>
<organism evidence="8 9">
    <name type="scientific">candidate division TA06 bacterium ADurb.Bin417</name>
    <dbReference type="NCBI Taxonomy" id="1852828"/>
    <lineage>
        <taxon>Bacteria</taxon>
        <taxon>Bacteria division TA06</taxon>
    </lineage>
</organism>
<dbReference type="EC" id="3.1.4.4" evidence="3"/>
<evidence type="ECO:0000256" key="2">
    <source>
        <dbReference type="ARBA" id="ARBA00008664"/>
    </source>
</evidence>
<gene>
    <name evidence="8" type="primary">pld</name>
    <name evidence="8" type="ORF">BWY73_00666</name>
</gene>
<proteinExistence type="inferred from homology"/>
<feature type="domain" description="PLD phosphodiesterase" evidence="7">
    <location>
        <begin position="111"/>
        <end position="138"/>
    </location>
</feature>
<feature type="domain" description="PLD phosphodiesterase" evidence="7">
    <location>
        <begin position="264"/>
        <end position="291"/>
    </location>
</feature>
<dbReference type="PANTHER" id="PTHR43856">
    <property type="entry name" value="CARDIOLIPIN HYDROLASE"/>
    <property type="match status" value="1"/>
</dbReference>
<dbReference type="PANTHER" id="PTHR43856:SF1">
    <property type="entry name" value="MITOCHONDRIAL CARDIOLIPIN HYDROLASE"/>
    <property type="match status" value="1"/>
</dbReference>
<dbReference type="Pfam" id="PF13091">
    <property type="entry name" value="PLDc_2"/>
    <property type="match status" value="2"/>
</dbReference>
<dbReference type="InterPro" id="IPR001736">
    <property type="entry name" value="PLipase_D/transphosphatidylase"/>
</dbReference>
<evidence type="ECO:0000256" key="6">
    <source>
        <dbReference type="ARBA" id="ARBA00023098"/>
    </source>
</evidence>
<sequence>MSTRPAAGRWLLLFLLVTAGLSGCGRPPVRHYLSPELEAGLTRYSDLPARLVELVDSAREEVLVATYEAQLPSVLTALDQARRRGVSVRMLQDDATLGDTGFFGPVTTDRNRYLMHAKFMVVDRRTVWIGSANLTFSSVYRNDNDYLIIRSSGLADYLAGAFQLMLDGRVPGRPFQDAAGRRPDCRVYLNPWCRAALLEELTAARRHIFFSLYALTDPEVIRLLGARSAAGVRVEGILERDWPMNRAAYEKLRRSGVDVRWDGNPNLNHYKLFVIDRARVVTGSYNPTRTAPKNQEVMAVFPDSGLAGFYLRNLAFGWGEPRP</sequence>
<keyword evidence="6" id="KW-0443">Lipid metabolism</keyword>
<keyword evidence="5" id="KW-0442">Lipid degradation</keyword>
<dbReference type="GO" id="GO:0006793">
    <property type="term" value="P:phosphorus metabolic process"/>
    <property type="evidence" value="ECO:0007669"/>
    <property type="project" value="UniProtKB-ARBA"/>
</dbReference>
<dbReference type="GO" id="GO:0016042">
    <property type="term" value="P:lipid catabolic process"/>
    <property type="evidence" value="ECO:0007669"/>
    <property type="project" value="UniProtKB-KW"/>
</dbReference>
<evidence type="ECO:0000256" key="5">
    <source>
        <dbReference type="ARBA" id="ARBA00022963"/>
    </source>
</evidence>
<evidence type="ECO:0000313" key="8">
    <source>
        <dbReference type="EMBL" id="OPZ92723.1"/>
    </source>
</evidence>
<dbReference type="EMBL" id="MWAK01000073">
    <property type="protein sequence ID" value="OPZ92723.1"/>
    <property type="molecule type" value="Genomic_DNA"/>
</dbReference>
<reference evidence="8 9" key="1">
    <citation type="submission" date="2017-02" db="EMBL/GenBank/DDBJ databases">
        <title>Delving into the versatile metabolic prowess of the omnipresent phylum Bacteroidetes.</title>
        <authorList>
            <person name="Nobu M.K."/>
            <person name="Mei R."/>
            <person name="Narihiro T."/>
            <person name="Kuroda K."/>
            <person name="Liu W.-T."/>
        </authorList>
    </citation>
    <scope>NUCLEOTIDE SEQUENCE [LARGE SCALE GENOMIC DNA]</scope>
    <source>
        <strain evidence="8">ADurb.Bin417</strain>
    </source>
</reference>
<dbReference type="PROSITE" id="PS50035">
    <property type="entry name" value="PLD"/>
    <property type="match status" value="2"/>
</dbReference>
<dbReference type="GO" id="GO:0016891">
    <property type="term" value="F:RNA endonuclease activity producing 5'-phosphomonoesters, hydrolytic mechanism"/>
    <property type="evidence" value="ECO:0007669"/>
    <property type="project" value="TreeGrafter"/>
</dbReference>
<comment type="similarity">
    <text evidence="2">Belongs to the phospholipase D family.</text>
</comment>
<keyword evidence="4 8" id="KW-0378">Hydrolase</keyword>
<evidence type="ECO:0000313" key="9">
    <source>
        <dbReference type="Proteomes" id="UP000485484"/>
    </source>
</evidence>
<comment type="catalytic activity">
    <reaction evidence="1">
        <text>a 1,2-diacyl-sn-glycero-3-phosphocholine + H2O = a 1,2-diacyl-sn-glycero-3-phosphate + choline + H(+)</text>
        <dbReference type="Rhea" id="RHEA:14445"/>
        <dbReference type="ChEBI" id="CHEBI:15354"/>
        <dbReference type="ChEBI" id="CHEBI:15377"/>
        <dbReference type="ChEBI" id="CHEBI:15378"/>
        <dbReference type="ChEBI" id="CHEBI:57643"/>
        <dbReference type="ChEBI" id="CHEBI:58608"/>
        <dbReference type="EC" id="3.1.4.4"/>
    </reaction>
</comment>
<evidence type="ECO:0000259" key="7">
    <source>
        <dbReference type="PROSITE" id="PS50035"/>
    </source>
</evidence>
<evidence type="ECO:0000256" key="3">
    <source>
        <dbReference type="ARBA" id="ARBA00012027"/>
    </source>
</evidence>
<dbReference type="CDD" id="cd09116">
    <property type="entry name" value="PLDc_Nuc_like"/>
    <property type="match status" value="1"/>
</dbReference>
<dbReference type="Gene3D" id="3.30.870.10">
    <property type="entry name" value="Endonuclease Chain A"/>
    <property type="match status" value="2"/>
</dbReference>
<dbReference type="InterPro" id="IPR051406">
    <property type="entry name" value="PLD_domain"/>
</dbReference>
<comment type="caution">
    <text evidence="8">The sequence shown here is derived from an EMBL/GenBank/DDBJ whole genome shotgun (WGS) entry which is preliminary data.</text>
</comment>
<accession>A0A1V5MHM0</accession>
<evidence type="ECO:0000256" key="1">
    <source>
        <dbReference type="ARBA" id="ARBA00000798"/>
    </source>
</evidence>
<dbReference type="SMART" id="SM00155">
    <property type="entry name" value="PLDc"/>
    <property type="match status" value="2"/>
</dbReference>
<dbReference type="SUPFAM" id="SSF56024">
    <property type="entry name" value="Phospholipase D/nuclease"/>
    <property type="match status" value="2"/>
</dbReference>
<evidence type="ECO:0000256" key="4">
    <source>
        <dbReference type="ARBA" id="ARBA00022801"/>
    </source>
</evidence>
<dbReference type="InterPro" id="IPR025202">
    <property type="entry name" value="PLD-like_dom"/>
</dbReference>
<dbReference type="AlphaFoldDB" id="A0A1V5MHM0"/>
<dbReference type="GO" id="GO:0004630">
    <property type="term" value="F:phospholipase D activity"/>
    <property type="evidence" value="ECO:0007669"/>
    <property type="project" value="UniProtKB-EC"/>
</dbReference>
<dbReference type="Proteomes" id="UP000485484">
    <property type="component" value="Unassembled WGS sequence"/>
</dbReference>
<dbReference type="PROSITE" id="PS51257">
    <property type="entry name" value="PROKAR_LIPOPROTEIN"/>
    <property type="match status" value="1"/>
</dbReference>